<protein>
    <submittedName>
        <fullName evidence="1">Uncharacterized protein</fullName>
    </submittedName>
</protein>
<evidence type="ECO:0000313" key="2">
    <source>
        <dbReference type="Proteomes" id="UP001186974"/>
    </source>
</evidence>
<comment type="caution">
    <text evidence="1">The sequence shown here is derived from an EMBL/GenBank/DDBJ whole genome shotgun (WGS) entry which is preliminary data.</text>
</comment>
<dbReference type="EMBL" id="JAWDJW010007610">
    <property type="protein sequence ID" value="KAK3061815.1"/>
    <property type="molecule type" value="Genomic_DNA"/>
</dbReference>
<keyword evidence="2" id="KW-1185">Reference proteome</keyword>
<organism evidence="1 2">
    <name type="scientific">Coniosporium uncinatum</name>
    <dbReference type="NCBI Taxonomy" id="93489"/>
    <lineage>
        <taxon>Eukaryota</taxon>
        <taxon>Fungi</taxon>
        <taxon>Dikarya</taxon>
        <taxon>Ascomycota</taxon>
        <taxon>Pezizomycotina</taxon>
        <taxon>Dothideomycetes</taxon>
        <taxon>Dothideomycetes incertae sedis</taxon>
        <taxon>Coniosporium</taxon>
    </lineage>
</organism>
<name>A0ACC3D506_9PEZI</name>
<sequence length="380" mass="42464">MNSDHDAMSDPLSEKSTLLLSLACLATQLAHDGVANVSVNVISILSKAAPRLTIVLELLASIGVVTVGIYSTWNSIRKWYTNRGIPYRRGYLFYGPPSTGKTSFCETLAGHSKLDLFVTKLSLESLTEGIFEWLLDSLPEKYIIVLEDINSTRITRDTMRNDKKGKSGISLSALRNIVDGSTSAEGGLLIVTSNTPDSLDPALVRGGRIDRKILFDYASKEVAESILVRMFTLLNEEETKIVSTQFDHKISVLAAQFAEIIPYCELPHSDLQAFLFKPTKDPVAAVANVKEWVASYLATKEKGYNVVDPKTTCLLRHKGPTSRHESQHRPPRTQFQKKMSQLQILKTAWQPIHARYLHQKHRMSNRMGLRVIPMKSHKSS</sequence>
<gene>
    <name evidence="1" type="ORF">LTS18_005382</name>
</gene>
<dbReference type="Proteomes" id="UP001186974">
    <property type="component" value="Unassembled WGS sequence"/>
</dbReference>
<evidence type="ECO:0000313" key="1">
    <source>
        <dbReference type="EMBL" id="KAK3061815.1"/>
    </source>
</evidence>
<proteinExistence type="predicted"/>
<accession>A0ACC3D506</accession>
<reference evidence="1" key="1">
    <citation type="submission" date="2024-09" db="EMBL/GenBank/DDBJ databases">
        <title>Black Yeasts Isolated from many extreme environments.</title>
        <authorList>
            <person name="Coleine C."/>
            <person name="Stajich J.E."/>
            <person name="Selbmann L."/>
        </authorList>
    </citation>
    <scope>NUCLEOTIDE SEQUENCE</scope>
    <source>
        <strain evidence="1">CCFEE 5737</strain>
    </source>
</reference>